<accession>H6RDM4</accession>
<organism evidence="1">
    <name type="scientific">uncultured Flavobacteriia bacterium</name>
    <dbReference type="NCBI Taxonomy" id="212695"/>
    <lineage>
        <taxon>Bacteria</taxon>
        <taxon>Pseudomonadati</taxon>
        <taxon>Bacteroidota</taxon>
        <taxon>Flavobacteriia</taxon>
        <taxon>environmental samples</taxon>
    </lineage>
</organism>
<name>H6RDM4_9BACT</name>
<reference evidence="1" key="1">
    <citation type="journal article" date="2012" name="Environ. Microbiol.">
        <title>Genomic content of uncultured Bacteroidetes from contrasting oceanic provinces in the North Atlantic Ocean.</title>
        <authorList>
            <person name="Gomez-Pereira P.R."/>
            <person name="Schuler M."/>
            <person name="Fuchs B.M."/>
            <person name="Bennke C."/>
            <person name="Teeling H."/>
            <person name="Waldmann J."/>
            <person name="Richter M."/>
            <person name="Barbe V."/>
            <person name="Bataille E."/>
            <person name="Glockner F.O."/>
            <person name="Amann R."/>
        </authorList>
    </citation>
    <scope>NUCLEOTIDE SEQUENCE</scope>
</reference>
<sequence length="112" mass="13511">MRVCYKKSVLEMIQWSEEIAAVSREQQKIFLKYSLHMFRQSMLRNYTEDHLTKVSNEEDQFLDKFSQFISGNNVFNFMKTFDEAHYHIERNANPKILFTNLCFNVMRYIHGA</sequence>
<proteinExistence type="predicted"/>
<reference evidence="1" key="2">
    <citation type="submission" date="2012-02" db="EMBL/GenBank/DDBJ databases">
        <authorList>
            <person name="Genoscope - CEA"/>
        </authorList>
    </citation>
    <scope>NUCLEOTIDE SEQUENCE</scope>
</reference>
<dbReference type="EMBL" id="FO117572">
    <property type="protein sequence ID" value="CCF99135.1"/>
    <property type="molecule type" value="Genomic_DNA"/>
</dbReference>
<protein>
    <submittedName>
        <fullName evidence="1">DNA polymerase III subunit delta</fullName>
    </submittedName>
</protein>
<evidence type="ECO:0000313" key="1">
    <source>
        <dbReference type="EMBL" id="CCF99135.1"/>
    </source>
</evidence>
<gene>
    <name evidence="1" type="ORF">VIS_S3ARA10001</name>
</gene>
<dbReference type="AlphaFoldDB" id="H6RDM4"/>